<protein>
    <submittedName>
        <fullName evidence="2">Transposase IS200 like</fullName>
    </submittedName>
</protein>
<evidence type="ECO:0000313" key="2">
    <source>
        <dbReference type="EMBL" id="SOD88468.1"/>
    </source>
</evidence>
<organism evidence="2 3">
    <name type="scientific">Spirosoma fluviale</name>
    <dbReference type="NCBI Taxonomy" id="1597977"/>
    <lineage>
        <taxon>Bacteria</taxon>
        <taxon>Pseudomonadati</taxon>
        <taxon>Bacteroidota</taxon>
        <taxon>Cytophagia</taxon>
        <taxon>Cytophagales</taxon>
        <taxon>Cytophagaceae</taxon>
        <taxon>Spirosoma</taxon>
    </lineage>
</organism>
<sequence>MNEPFRDFYRTKLPHIQPLGGTFFVTFRLADSLPQSIRKVLQEEFNWLHKQLLMQSDYTPDKLDRLHRQFFGRYDALLDKLDNGADYLRLDAIARVVADALHFFDEKKYDLIAFTIMSNHVHVVFALHPVPEARPAITLDKVMHSLKSFTATKCNELLDKSGRFWEHESYDRLVRDRNELHRIVQYTLQNPVKAGLCQHWQDWKWTYIKPEYNDFE</sequence>
<dbReference type="InterPro" id="IPR052715">
    <property type="entry name" value="RAYT_transposase"/>
</dbReference>
<dbReference type="GO" id="GO:0043565">
    <property type="term" value="F:sequence-specific DNA binding"/>
    <property type="evidence" value="ECO:0007669"/>
    <property type="project" value="TreeGrafter"/>
</dbReference>
<reference evidence="3" key="1">
    <citation type="submission" date="2017-09" db="EMBL/GenBank/DDBJ databases">
        <authorList>
            <person name="Varghese N."/>
            <person name="Submissions S."/>
        </authorList>
    </citation>
    <scope>NUCLEOTIDE SEQUENCE [LARGE SCALE GENOMIC DNA]</scope>
    <source>
        <strain evidence="3">DSM 29961</strain>
    </source>
</reference>
<evidence type="ECO:0000313" key="3">
    <source>
        <dbReference type="Proteomes" id="UP000219452"/>
    </source>
</evidence>
<dbReference type="GO" id="GO:0006313">
    <property type="term" value="P:DNA transposition"/>
    <property type="evidence" value="ECO:0007669"/>
    <property type="project" value="InterPro"/>
</dbReference>
<feature type="domain" description="Transposase IS200-like" evidence="1">
    <location>
        <begin position="18"/>
        <end position="190"/>
    </location>
</feature>
<dbReference type="InterPro" id="IPR036515">
    <property type="entry name" value="Transposase_17_sf"/>
</dbReference>
<dbReference type="InterPro" id="IPR002686">
    <property type="entry name" value="Transposase_17"/>
</dbReference>
<dbReference type="SMART" id="SM01321">
    <property type="entry name" value="Y1_Tnp"/>
    <property type="match status" value="1"/>
</dbReference>
<dbReference type="Pfam" id="PF01797">
    <property type="entry name" value="Y1_Tnp"/>
    <property type="match status" value="1"/>
</dbReference>
<gene>
    <name evidence="2" type="ORF">SAMN06269250_2682</name>
</gene>
<dbReference type="AlphaFoldDB" id="A0A286FZ39"/>
<dbReference type="OrthoDB" id="9794403at2"/>
<dbReference type="Proteomes" id="UP000219452">
    <property type="component" value="Unassembled WGS sequence"/>
</dbReference>
<dbReference type="EMBL" id="OCNH01000002">
    <property type="protein sequence ID" value="SOD88468.1"/>
    <property type="molecule type" value="Genomic_DNA"/>
</dbReference>
<dbReference type="RefSeq" id="WP_097126313.1">
    <property type="nucleotide sequence ID" value="NZ_OCNH01000002.1"/>
</dbReference>
<dbReference type="PANTHER" id="PTHR36966">
    <property type="entry name" value="REP-ASSOCIATED TYROSINE TRANSPOSASE"/>
    <property type="match status" value="1"/>
</dbReference>
<dbReference type="SUPFAM" id="SSF143422">
    <property type="entry name" value="Transposase IS200-like"/>
    <property type="match status" value="1"/>
</dbReference>
<accession>A0A286FZ39</accession>
<proteinExistence type="predicted"/>
<dbReference type="Gene3D" id="3.30.70.1290">
    <property type="entry name" value="Transposase IS200-like"/>
    <property type="match status" value="1"/>
</dbReference>
<dbReference type="PANTHER" id="PTHR36966:SF1">
    <property type="entry name" value="REP-ASSOCIATED TYROSINE TRANSPOSASE"/>
    <property type="match status" value="1"/>
</dbReference>
<name>A0A286FZ39_9BACT</name>
<keyword evidence="3" id="KW-1185">Reference proteome</keyword>
<dbReference type="GO" id="GO:0004803">
    <property type="term" value="F:transposase activity"/>
    <property type="evidence" value="ECO:0007669"/>
    <property type="project" value="InterPro"/>
</dbReference>
<evidence type="ECO:0000259" key="1">
    <source>
        <dbReference type="SMART" id="SM01321"/>
    </source>
</evidence>